<dbReference type="STRING" id="1346.BMF34_07925"/>
<dbReference type="EMBL" id="QLQD01000074">
    <property type="protein sequence ID" value="RLU55490.1"/>
    <property type="molecule type" value="Genomic_DNA"/>
</dbReference>
<evidence type="ECO:0000313" key="2">
    <source>
        <dbReference type="EMBL" id="AHY16367.1"/>
    </source>
</evidence>
<name>A0A3L8GEB2_STRIN</name>
<dbReference type="Proteomes" id="UP000025245">
    <property type="component" value="Chromosome"/>
</dbReference>
<feature type="transmembrane region" description="Helical" evidence="1">
    <location>
        <begin position="150"/>
        <end position="178"/>
    </location>
</feature>
<dbReference type="Proteomes" id="UP000269148">
    <property type="component" value="Unassembled WGS sequence"/>
</dbReference>
<feature type="transmembrane region" description="Helical" evidence="1">
    <location>
        <begin position="356"/>
        <end position="381"/>
    </location>
</feature>
<dbReference type="KEGG" id="sio:DW64_07885"/>
<dbReference type="KEGG" id="siq:DQ08_07900"/>
<dbReference type="EMBL" id="CP007586">
    <property type="protein sequence ID" value="AHY16367.1"/>
    <property type="molecule type" value="Genomic_DNA"/>
</dbReference>
<proteinExistence type="predicted"/>
<dbReference type="RefSeq" id="WP_003101831.1">
    <property type="nucleotide sequence ID" value="NZ_CP017952.1"/>
</dbReference>
<feature type="transmembrane region" description="Helical" evidence="1">
    <location>
        <begin position="404"/>
        <end position="425"/>
    </location>
</feature>
<feature type="transmembrane region" description="Helical" evidence="1">
    <location>
        <begin position="190"/>
        <end position="210"/>
    </location>
</feature>
<dbReference type="AlphaFoldDB" id="A0A3L8GEB2"/>
<feature type="transmembrane region" description="Helical" evidence="1">
    <location>
        <begin position="509"/>
        <end position="528"/>
    </location>
</feature>
<keyword evidence="4" id="KW-1185">Reference proteome</keyword>
<dbReference type="OrthoDB" id="2176387at2"/>
<feature type="transmembrane region" description="Helical" evidence="1">
    <location>
        <begin position="431"/>
        <end position="453"/>
    </location>
</feature>
<protein>
    <submittedName>
        <fullName evidence="3">ABC transporter permease</fullName>
    </submittedName>
</protein>
<feature type="transmembrane region" description="Helical" evidence="1">
    <location>
        <begin position="478"/>
        <end position="503"/>
    </location>
</feature>
<feature type="transmembrane region" description="Helical" evidence="1">
    <location>
        <begin position="317"/>
        <end position="336"/>
    </location>
</feature>
<reference evidence="2 4" key="1">
    <citation type="journal article" date="2014" name="Genome Announc.">
        <title>Complete Genome Sequence of a Virulent Strain, Streptococcus iniae ISET0901, Isolated from Diseased Tilapia.</title>
        <authorList>
            <person name="Pridgeon J.W."/>
            <person name="Zhang D."/>
            <person name="Zhang L."/>
        </authorList>
    </citation>
    <scope>NUCLEOTIDE SEQUENCE [LARGE SCALE GENOMIC DNA]</scope>
    <source>
        <strain evidence="2 4">ISET0901</strain>
    </source>
</reference>
<reference evidence="3 5" key="2">
    <citation type="submission" date="2018-06" db="EMBL/GenBank/DDBJ databases">
        <title>Mutators as drivers of adaptation in pathogenic bacteria and a risk factor for host jumps and vaccine escape.</title>
        <authorList>
            <person name="Barnes A.C."/>
            <person name="Silayeva O."/>
        </authorList>
    </citation>
    <scope>NUCLEOTIDE SEQUENCE [LARGE SCALE GENOMIC DNA]</scope>
    <source>
        <strain evidence="3 5">QMA0445</strain>
    </source>
</reference>
<evidence type="ECO:0000313" key="5">
    <source>
        <dbReference type="Proteomes" id="UP000269148"/>
    </source>
</evidence>
<sequence length="544" mass="61184">MNWSTIWELTKINILYSNPQSLTALKKQQEKRQKKEFSAYKAMIKNQIVMTVLFLFVYIFMFLGIDFSQNPGIFSFYVALFFVMATLSAFTTLYTIFYESNDVKLYVHLPIKPGELYIAKIISSLGMGSIFLMPLLSLFVIAYWQIIGNALAILLAILTFLVLIVTSNVLAIYLNAIIGKLILASSHRKLISTLLMFASSIGSVGLVFFLNYSNSSRMSATGKITDTSPIPYFRGYHDLVSSPFSVATLLNFVLPILLILVLTWGIISRVMPKYYQDVLYTRPQVKDKLKRGKTNAFIDKSLRHMLTKQHLSTIQNATLLTNTYLMPLIFCISFLVPLLKAGDSISNFLGSSYFGVSFIVGVILASLGTLPTSVIGVAVSLEKENFIYLKSLPISLKTFLGEKFLVLIFLQSIFPIMAYALLSLVVLKLSLVLTMTLILGYVLTALVQGQLMFQRDCDYLNLKWQDVSQLFTRGGSQWFAMGLMFGGLIVGGVLIGFTIFLSTVTKNPLAVNFVLTLFILCVLAFGQWRVKRSFWNKLESYFEL</sequence>
<feature type="transmembrane region" description="Helical" evidence="1">
    <location>
        <begin position="244"/>
        <end position="267"/>
    </location>
</feature>
<organism evidence="3 5">
    <name type="scientific">Streptococcus iniae</name>
    <name type="common">Streptococcus shiloi</name>
    <dbReference type="NCBI Taxonomy" id="1346"/>
    <lineage>
        <taxon>Bacteria</taxon>
        <taxon>Bacillati</taxon>
        <taxon>Bacillota</taxon>
        <taxon>Bacilli</taxon>
        <taxon>Lactobacillales</taxon>
        <taxon>Streptococcaceae</taxon>
        <taxon>Streptococcus</taxon>
    </lineage>
</organism>
<feature type="transmembrane region" description="Helical" evidence="1">
    <location>
        <begin position="117"/>
        <end position="144"/>
    </location>
</feature>
<evidence type="ECO:0000313" key="3">
    <source>
        <dbReference type="EMBL" id="RLU55490.1"/>
    </source>
</evidence>
<feature type="transmembrane region" description="Helical" evidence="1">
    <location>
        <begin position="48"/>
        <end position="67"/>
    </location>
</feature>
<gene>
    <name evidence="3" type="ORF">DIY07_08035</name>
    <name evidence="2" type="ORF">DQ08_07900</name>
</gene>
<feature type="transmembrane region" description="Helical" evidence="1">
    <location>
        <begin position="73"/>
        <end position="97"/>
    </location>
</feature>
<evidence type="ECO:0000256" key="1">
    <source>
        <dbReference type="SAM" id="Phobius"/>
    </source>
</evidence>
<evidence type="ECO:0000313" key="4">
    <source>
        <dbReference type="Proteomes" id="UP000025245"/>
    </source>
</evidence>
<keyword evidence="1" id="KW-0812">Transmembrane</keyword>
<keyword evidence="1" id="KW-0472">Membrane</keyword>
<accession>A0A3L8GEB2</accession>
<keyword evidence="1" id="KW-1133">Transmembrane helix</keyword>